<dbReference type="AlphaFoldDB" id="A0A6J5Y396"/>
<dbReference type="EMBL" id="CAEKKB010000008">
    <property type="protein sequence ID" value="CAB4319901.1"/>
    <property type="molecule type" value="Genomic_DNA"/>
</dbReference>
<reference evidence="3" key="1">
    <citation type="journal article" date="2020" name="Genome Biol.">
        <title>Gamete binning: chromosome-level and haplotype-resolved genome assembly enabled by high-throughput single-cell sequencing of gamete genomes.</title>
        <authorList>
            <person name="Campoy J.A."/>
            <person name="Sun H."/>
            <person name="Goel M."/>
            <person name="Jiao W.-B."/>
            <person name="Folz-Donahue K."/>
            <person name="Wang N."/>
            <person name="Rubio M."/>
            <person name="Liu C."/>
            <person name="Kukat C."/>
            <person name="Ruiz D."/>
            <person name="Huettel B."/>
            <person name="Schneeberger K."/>
        </authorList>
    </citation>
    <scope>NUCLEOTIDE SEQUENCE [LARGE SCALE GENOMIC DNA]</scope>
    <source>
        <strain evidence="3">cv. Rojo Pasion</strain>
    </source>
</reference>
<dbReference type="Proteomes" id="UP000507245">
    <property type="component" value="Unassembled WGS sequence"/>
</dbReference>
<keyword evidence="3" id="KW-1185">Reference proteome</keyword>
<name>A0A6J5Y396_PRUAR</name>
<evidence type="ECO:0000313" key="2">
    <source>
        <dbReference type="EMBL" id="CAB4319901.1"/>
    </source>
</evidence>
<feature type="region of interest" description="Disordered" evidence="1">
    <location>
        <begin position="77"/>
        <end position="143"/>
    </location>
</feature>
<feature type="compositionally biased region" description="Low complexity" evidence="1">
    <location>
        <begin position="85"/>
        <end position="103"/>
    </location>
</feature>
<protein>
    <submittedName>
        <fullName evidence="2">Uncharacterized protein</fullName>
    </submittedName>
</protein>
<evidence type="ECO:0000313" key="3">
    <source>
        <dbReference type="Proteomes" id="UP000507245"/>
    </source>
</evidence>
<organism evidence="2 3">
    <name type="scientific">Prunus armeniaca</name>
    <name type="common">Apricot</name>
    <name type="synonym">Armeniaca vulgaris</name>
    <dbReference type="NCBI Taxonomy" id="36596"/>
    <lineage>
        <taxon>Eukaryota</taxon>
        <taxon>Viridiplantae</taxon>
        <taxon>Streptophyta</taxon>
        <taxon>Embryophyta</taxon>
        <taxon>Tracheophyta</taxon>
        <taxon>Spermatophyta</taxon>
        <taxon>Magnoliopsida</taxon>
        <taxon>eudicotyledons</taxon>
        <taxon>Gunneridae</taxon>
        <taxon>Pentapetalae</taxon>
        <taxon>rosids</taxon>
        <taxon>fabids</taxon>
        <taxon>Rosales</taxon>
        <taxon>Rosaceae</taxon>
        <taxon>Amygdaloideae</taxon>
        <taxon>Amygdaleae</taxon>
        <taxon>Prunus</taxon>
    </lineage>
</organism>
<accession>A0A6J5Y396</accession>
<sequence>MGRLPFFLAYVAFGFFNSRNTGGFLLLHVLPATNTERGCESSAFVSFLGVHLCPSRDATASGEEIERQRCFEGKKVSVQKTRPKLTSPTSSATSLALSSTVASETRKLRERVASGGDPTKLHEPAVEQGSPNDQQVCYDNGLATEWSMNDAERGA</sequence>
<proteinExistence type="predicted"/>
<gene>
    <name evidence="2" type="ORF">ORAREDHAP_LOCUS47829</name>
</gene>
<evidence type="ECO:0000256" key="1">
    <source>
        <dbReference type="SAM" id="MobiDB-lite"/>
    </source>
</evidence>